<keyword evidence="2" id="KW-0479">Metal-binding</keyword>
<protein>
    <recommendedName>
        <fullName evidence="5">Radical SAM core domain-containing protein</fullName>
    </recommendedName>
</protein>
<evidence type="ECO:0000256" key="3">
    <source>
        <dbReference type="ARBA" id="ARBA00023004"/>
    </source>
</evidence>
<name>X0VLM0_9ZZZZ</name>
<dbReference type="GO" id="GO:0051536">
    <property type="term" value="F:iron-sulfur cluster binding"/>
    <property type="evidence" value="ECO:0007669"/>
    <property type="project" value="UniProtKB-KW"/>
</dbReference>
<gene>
    <name evidence="6" type="ORF">S01H1_39584</name>
</gene>
<reference evidence="6" key="1">
    <citation type="journal article" date="2014" name="Front. Microbiol.">
        <title>High frequency of phylogenetically diverse reductive dehalogenase-homologous genes in deep subseafloor sedimentary metagenomes.</title>
        <authorList>
            <person name="Kawai M."/>
            <person name="Futagami T."/>
            <person name="Toyoda A."/>
            <person name="Takaki Y."/>
            <person name="Nishi S."/>
            <person name="Hori S."/>
            <person name="Arai W."/>
            <person name="Tsubouchi T."/>
            <person name="Morono Y."/>
            <person name="Uchiyama I."/>
            <person name="Ito T."/>
            <person name="Fujiyama A."/>
            <person name="Inagaki F."/>
            <person name="Takami H."/>
        </authorList>
    </citation>
    <scope>NUCLEOTIDE SEQUENCE</scope>
    <source>
        <strain evidence="6">Expedition CK06-06</strain>
    </source>
</reference>
<dbReference type="Gene3D" id="3.20.20.70">
    <property type="entry name" value="Aldolase class I"/>
    <property type="match status" value="1"/>
</dbReference>
<dbReference type="GO" id="GO:0046872">
    <property type="term" value="F:metal ion binding"/>
    <property type="evidence" value="ECO:0007669"/>
    <property type="project" value="UniProtKB-KW"/>
</dbReference>
<evidence type="ECO:0000259" key="5">
    <source>
        <dbReference type="Pfam" id="PF04055"/>
    </source>
</evidence>
<feature type="non-terminal residue" evidence="6">
    <location>
        <position position="180"/>
    </location>
</feature>
<dbReference type="InterPro" id="IPR058240">
    <property type="entry name" value="rSAM_sf"/>
</dbReference>
<keyword evidence="1" id="KW-0949">S-adenosyl-L-methionine</keyword>
<dbReference type="EMBL" id="BARS01024998">
    <property type="protein sequence ID" value="GAG13388.1"/>
    <property type="molecule type" value="Genomic_DNA"/>
</dbReference>
<evidence type="ECO:0000256" key="1">
    <source>
        <dbReference type="ARBA" id="ARBA00022691"/>
    </source>
</evidence>
<dbReference type="SFLD" id="SFLDG01067">
    <property type="entry name" value="SPASM/twitch_domain_containing"/>
    <property type="match status" value="1"/>
</dbReference>
<evidence type="ECO:0000256" key="4">
    <source>
        <dbReference type="ARBA" id="ARBA00023014"/>
    </source>
</evidence>
<dbReference type="AlphaFoldDB" id="X0VLM0"/>
<dbReference type="GO" id="GO:0003824">
    <property type="term" value="F:catalytic activity"/>
    <property type="evidence" value="ECO:0007669"/>
    <property type="project" value="InterPro"/>
</dbReference>
<keyword evidence="3" id="KW-0408">Iron</keyword>
<evidence type="ECO:0000256" key="2">
    <source>
        <dbReference type="ARBA" id="ARBA00022723"/>
    </source>
</evidence>
<sequence>MTRNQTTELAFEASIFDTLKLAARILFYDPRFAVRALRLLSRQRRAAKVRRLHTARGVHVPPFSIFSITGKCNLSCTGCYANLLHLSDRPELSNERIGRLLSEARDLGVSIMLIAGGEPLLREGLFDLTAQVPEILFLLFTNTTLLDDTVVERLKAQPHVVPILSLEGDETLTDARRGAG</sequence>
<dbReference type="PANTHER" id="PTHR43524:SF1">
    <property type="entry name" value="RADICAL SAM SUPERFAMILY PROTEIN"/>
    <property type="match status" value="1"/>
</dbReference>
<organism evidence="6">
    <name type="scientific">marine sediment metagenome</name>
    <dbReference type="NCBI Taxonomy" id="412755"/>
    <lineage>
        <taxon>unclassified sequences</taxon>
        <taxon>metagenomes</taxon>
        <taxon>ecological metagenomes</taxon>
    </lineage>
</organism>
<dbReference type="Pfam" id="PF04055">
    <property type="entry name" value="Radical_SAM"/>
    <property type="match status" value="1"/>
</dbReference>
<comment type="caution">
    <text evidence="6">The sequence shown here is derived from an EMBL/GenBank/DDBJ whole genome shotgun (WGS) entry which is preliminary data.</text>
</comment>
<evidence type="ECO:0000313" key="6">
    <source>
        <dbReference type="EMBL" id="GAG13388.1"/>
    </source>
</evidence>
<proteinExistence type="predicted"/>
<dbReference type="SUPFAM" id="SSF102114">
    <property type="entry name" value="Radical SAM enzymes"/>
    <property type="match status" value="1"/>
</dbReference>
<dbReference type="CDD" id="cd01335">
    <property type="entry name" value="Radical_SAM"/>
    <property type="match status" value="1"/>
</dbReference>
<feature type="domain" description="Radical SAM core" evidence="5">
    <location>
        <begin position="67"/>
        <end position="168"/>
    </location>
</feature>
<accession>X0VLM0</accession>
<keyword evidence="4" id="KW-0411">Iron-sulfur</keyword>
<dbReference type="SFLD" id="SFLDS00029">
    <property type="entry name" value="Radical_SAM"/>
    <property type="match status" value="1"/>
</dbReference>
<dbReference type="InterPro" id="IPR007197">
    <property type="entry name" value="rSAM"/>
</dbReference>
<dbReference type="PANTHER" id="PTHR43524">
    <property type="entry name" value="RADICAL SAM SUPERFAMILY PROTEIN"/>
    <property type="match status" value="1"/>
</dbReference>
<dbReference type="InterPro" id="IPR013785">
    <property type="entry name" value="Aldolase_TIM"/>
</dbReference>